<proteinExistence type="predicted"/>
<feature type="transmembrane region" description="Helical" evidence="1">
    <location>
        <begin position="111"/>
        <end position="137"/>
    </location>
</feature>
<dbReference type="OrthoDB" id="7850916at2"/>
<dbReference type="AlphaFoldDB" id="A0A1P8MXP6"/>
<dbReference type="EMBL" id="CP019312">
    <property type="protein sequence ID" value="APX12689.1"/>
    <property type="molecule type" value="Genomic_DNA"/>
</dbReference>
<dbReference type="RefSeq" id="WP_076629114.1">
    <property type="nucleotide sequence ID" value="NZ_CP019312.1"/>
</dbReference>
<name>A0A1P8MXP6_9RHOB</name>
<evidence type="ECO:0000313" key="3">
    <source>
        <dbReference type="Proteomes" id="UP000186336"/>
    </source>
</evidence>
<reference evidence="2 3" key="1">
    <citation type="submission" date="2017-01" db="EMBL/GenBank/DDBJ databases">
        <title>Complete genome of Tateyamaria omphalii DOK1-4 isolated from seawater in Dokdo.</title>
        <authorList>
            <person name="Kim J.H."/>
            <person name="Chi W.-J."/>
        </authorList>
    </citation>
    <scope>NUCLEOTIDE SEQUENCE [LARGE SCALE GENOMIC DNA]</scope>
    <source>
        <strain evidence="2 3">DOK1-4</strain>
    </source>
</reference>
<evidence type="ECO:0008006" key="4">
    <source>
        <dbReference type="Google" id="ProtNLM"/>
    </source>
</evidence>
<accession>A0A1P8MXP6</accession>
<keyword evidence="1" id="KW-1133">Transmembrane helix</keyword>
<protein>
    <recommendedName>
        <fullName evidence="4">DUF2165 domain-containing protein</fullName>
    </recommendedName>
</protein>
<dbReference type="KEGG" id="tom:BWR18_14080"/>
<gene>
    <name evidence="2" type="ORF">BWR18_14080</name>
</gene>
<dbReference type="Pfam" id="PF09933">
    <property type="entry name" value="DUF2165"/>
    <property type="match status" value="1"/>
</dbReference>
<feature type="transmembrane region" description="Helical" evidence="1">
    <location>
        <begin position="71"/>
        <end position="99"/>
    </location>
</feature>
<evidence type="ECO:0000313" key="2">
    <source>
        <dbReference type="EMBL" id="APX12689.1"/>
    </source>
</evidence>
<feature type="transmembrane region" description="Helical" evidence="1">
    <location>
        <begin position="6"/>
        <end position="24"/>
    </location>
</feature>
<dbReference type="InterPro" id="IPR018681">
    <property type="entry name" value="DUF2165_transmembrane"/>
</dbReference>
<dbReference type="Proteomes" id="UP000186336">
    <property type="component" value="Chromosome"/>
</dbReference>
<keyword evidence="1" id="KW-0812">Transmembrane</keyword>
<evidence type="ECO:0000256" key="1">
    <source>
        <dbReference type="SAM" id="Phobius"/>
    </source>
</evidence>
<sequence>MDQMLIAAQALTTVLLAGWLTLGVRDNILHPAVNETYTAEVLNMTRMREDYPEAFAQVAHRAITNRRLQQIAFRIIVAVELVATLVLWAGVIGLILGLLGTGNPDTGRAVAMAGAMLFTAIWAGFLIVGNHFCYWFCHEGAQNTHYQMTLWGIGTMILLAL</sequence>
<organism evidence="2 3">
    <name type="scientific">Tateyamaria omphalii</name>
    <dbReference type="NCBI Taxonomy" id="299262"/>
    <lineage>
        <taxon>Bacteria</taxon>
        <taxon>Pseudomonadati</taxon>
        <taxon>Pseudomonadota</taxon>
        <taxon>Alphaproteobacteria</taxon>
        <taxon>Rhodobacterales</taxon>
        <taxon>Roseobacteraceae</taxon>
        <taxon>Tateyamaria</taxon>
    </lineage>
</organism>
<keyword evidence="3" id="KW-1185">Reference proteome</keyword>
<keyword evidence="1" id="KW-0472">Membrane</keyword>